<dbReference type="Proteomes" id="UP000298787">
    <property type="component" value="Chromosome 11"/>
</dbReference>
<protein>
    <submittedName>
        <fullName evidence="2">Uncharacterized protein</fullName>
    </submittedName>
</protein>
<sequence length="69" mass="7862">MQESQTVTDKHGDLQTKAILRQDPSLALKPANNQCKRKKLAGIEEEGVEEEKEVEDEERTLQEEAVIKK</sequence>
<feature type="region of interest" description="Disordered" evidence="1">
    <location>
        <begin position="45"/>
        <end position="69"/>
    </location>
</feature>
<gene>
    <name evidence="2" type="ORF">D9C73_012755</name>
</gene>
<name>A0A4U5UTX3_COLLU</name>
<accession>A0A4U5UTX3</accession>
<feature type="region of interest" description="Disordered" evidence="1">
    <location>
        <begin position="1"/>
        <end position="25"/>
    </location>
</feature>
<dbReference type="AlphaFoldDB" id="A0A4U5UTX3"/>
<reference evidence="2 3" key="1">
    <citation type="submission" date="2019-01" db="EMBL/GenBank/DDBJ databases">
        <title>Genome Assembly of Collichthys lucidus.</title>
        <authorList>
            <person name="Cai M."/>
            <person name="Xiao S."/>
        </authorList>
    </citation>
    <scope>NUCLEOTIDE SEQUENCE [LARGE SCALE GENOMIC DNA]</scope>
    <source>
        <strain evidence="2">JT15FE1705JMU</strain>
        <tissue evidence="2">Muscle</tissue>
    </source>
</reference>
<organism evidence="2 3">
    <name type="scientific">Collichthys lucidus</name>
    <name type="common">Big head croaker</name>
    <name type="synonym">Sciaena lucida</name>
    <dbReference type="NCBI Taxonomy" id="240159"/>
    <lineage>
        <taxon>Eukaryota</taxon>
        <taxon>Metazoa</taxon>
        <taxon>Chordata</taxon>
        <taxon>Craniata</taxon>
        <taxon>Vertebrata</taxon>
        <taxon>Euteleostomi</taxon>
        <taxon>Actinopterygii</taxon>
        <taxon>Neopterygii</taxon>
        <taxon>Teleostei</taxon>
        <taxon>Neoteleostei</taxon>
        <taxon>Acanthomorphata</taxon>
        <taxon>Eupercaria</taxon>
        <taxon>Sciaenidae</taxon>
        <taxon>Collichthys</taxon>
    </lineage>
</organism>
<feature type="compositionally biased region" description="Basic and acidic residues" evidence="1">
    <location>
        <begin position="59"/>
        <end position="69"/>
    </location>
</feature>
<keyword evidence="3" id="KW-1185">Reference proteome</keyword>
<dbReference type="EMBL" id="CM014088">
    <property type="protein sequence ID" value="TKS78419.1"/>
    <property type="molecule type" value="Genomic_DNA"/>
</dbReference>
<feature type="compositionally biased region" description="Acidic residues" evidence="1">
    <location>
        <begin position="45"/>
        <end position="58"/>
    </location>
</feature>
<proteinExistence type="predicted"/>
<evidence type="ECO:0000256" key="1">
    <source>
        <dbReference type="SAM" id="MobiDB-lite"/>
    </source>
</evidence>
<evidence type="ECO:0000313" key="2">
    <source>
        <dbReference type="EMBL" id="TKS78419.1"/>
    </source>
</evidence>
<evidence type="ECO:0000313" key="3">
    <source>
        <dbReference type="Proteomes" id="UP000298787"/>
    </source>
</evidence>